<organism evidence="1 2">
    <name type="scientific">Smallanthus sonchifolius</name>
    <dbReference type="NCBI Taxonomy" id="185202"/>
    <lineage>
        <taxon>Eukaryota</taxon>
        <taxon>Viridiplantae</taxon>
        <taxon>Streptophyta</taxon>
        <taxon>Embryophyta</taxon>
        <taxon>Tracheophyta</taxon>
        <taxon>Spermatophyta</taxon>
        <taxon>Magnoliopsida</taxon>
        <taxon>eudicotyledons</taxon>
        <taxon>Gunneridae</taxon>
        <taxon>Pentapetalae</taxon>
        <taxon>asterids</taxon>
        <taxon>campanulids</taxon>
        <taxon>Asterales</taxon>
        <taxon>Asteraceae</taxon>
        <taxon>Asteroideae</taxon>
        <taxon>Heliantheae alliance</taxon>
        <taxon>Millerieae</taxon>
        <taxon>Smallanthus</taxon>
    </lineage>
</organism>
<reference evidence="2" key="1">
    <citation type="journal article" date="2022" name="Mol. Ecol. Resour.">
        <title>The genomes of chicory, endive, great burdock and yacon provide insights into Asteraceae palaeo-polyploidization history and plant inulin production.</title>
        <authorList>
            <person name="Fan W."/>
            <person name="Wang S."/>
            <person name="Wang H."/>
            <person name="Wang A."/>
            <person name="Jiang F."/>
            <person name="Liu H."/>
            <person name="Zhao H."/>
            <person name="Xu D."/>
            <person name="Zhang Y."/>
        </authorList>
    </citation>
    <scope>NUCLEOTIDE SEQUENCE [LARGE SCALE GENOMIC DNA]</scope>
    <source>
        <strain evidence="2">cv. Yunnan</strain>
    </source>
</reference>
<protein>
    <submittedName>
        <fullName evidence="1">Uncharacterized protein</fullName>
    </submittedName>
</protein>
<dbReference type="EMBL" id="CM042018">
    <property type="protein sequence ID" value="KAI3826977.1"/>
    <property type="molecule type" value="Genomic_DNA"/>
</dbReference>
<evidence type="ECO:0000313" key="1">
    <source>
        <dbReference type="EMBL" id="KAI3826977.1"/>
    </source>
</evidence>
<keyword evidence="2" id="KW-1185">Reference proteome</keyword>
<name>A0ACB9K3Z5_9ASTR</name>
<evidence type="ECO:0000313" key="2">
    <source>
        <dbReference type="Proteomes" id="UP001056120"/>
    </source>
</evidence>
<dbReference type="Proteomes" id="UP001056120">
    <property type="component" value="Linkage Group LG01"/>
</dbReference>
<sequence>MDLLFVKRHNVCAVLNTTDPKNADFLPVLDFLANSSISFAISHNLPVFETTKRQFWSTATTTVINNVEHIRATVHNQEVLFSEATIREVRHFNDNHEAPVDFPSYYVKECFRRLGHPNEFKGGHIIKNALPPLWRYIVHVFIHCTSIRKGGFDSANVMVASAVLGLIKGRDYNFYGLVFGQLKENLTGGVKEKFLVYPRFLQIIINHLHPNLQQDVDSSSEEEEADHDQGNHEPDVIADQQIQQDAEQPILEAPFMDQMLENIEPVIEEQLDENIDADVNIEVQENIEAEADSKPLAKKIKTGLESLTSSGESLFNIPEHLTLTHSPTHIPPPSPQPSPPHTPVTTPPASPILDPSPYVPRVKTLSLEVKRLQEAVTKRDEEIEKLNTELRESKEDVIDLRLEVGGLHTQLDETPSTAQGENTSTGGPSSPANPQSALTIFTGQATKTKDVVEVKLEETSYDLPSVSERRAARERGKGNESSAEVVILDEEEIGSDHELNALLEEIDNYGFNEDYPEILAT</sequence>
<accession>A0ACB9K3Z5</accession>
<comment type="caution">
    <text evidence="1">The sequence shown here is derived from an EMBL/GenBank/DDBJ whole genome shotgun (WGS) entry which is preliminary data.</text>
</comment>
<gene>
    <name evidence="1" type="ORF">L1987_01038</name>
</gene>
<proteinExistence type="predicted"/>
<reference evidence="1 2" key="2">
    <citation type="journal article" date="2022" name="Mol. Ecol. Resour.">
        <title>The genomes of chicory, endive, great burdock and yacon provide insights into Asteraceae paleo-polyploidization history and plant inulin production.</title>
        <authorList>
            <person name="Fan W."/>
            <person name="Wang S."/>
            <person name="Wang H."/>
            <person name="Wang A."/>
            <person name="Jiang F."/>
            <person name="Liu H."/>
            <person name="Zhao H."/>
            <person name="Xu D."/>
            <person name="Zhang Y."/>
        </authorList>
    </citation>
    <scope>NUCLEOTIDE SEQUENCE [LARGE SCALE GENOMIC DNA]</scope>
    <source>
        <strain evidence="2">cv. Yunnan</strain>
        <tissue evidence="1">Leaves</tissue>
    </source>
</reference>